<evidence type="ECO:0000313" key="1">
    <source>
        <dbReference type="EMBL" id="GAI34624.1"/>
    </source>
</evidence>
<comment type="caution">
    <text evidence="1">The sequence shown here is derived from an EMBL/GenBank/DDBJ whole genome shotgun (WGS) entry which is preliminary data.</text>
</comment>
<dbReference type="EMBL" id="BARV01031163">
    <property type="protein sequence ID" value="GAI34624.1"/>
    <property type="molecule type" value="Genomic_DNA"/>
</dbReference>
<organism evidence="1">
    <name type="scientific">marine sediment metagenome</name>
    <dbReference type="NCBI Taxonomy" id="412755"/>
    <lineage>
        <taxon>unclassified sequences</taxon>
        <taxon>metagenomes</taxon>
        <taxon>ecological metagenomes</taxon>
    </lineage>
</organism>
<sequence>MIKEITTYIQNQIPLDALITWTAPALTIGVNLFAGHIPIKNMNGDNVPADLTNQRYVAVLENAGGAVDNQQPDMIDKAIQIYNQADNYFQARKDAMDVYVLLHRDV</sequence>
<feature type="non-terminal residue" evidence="1">
    <location>
        <position position="106"/>
    </location>
</feature>
<reference evidence="1" key="1">
    <citation type="journal article" date="2014" name="Front. Microbiol.">
        <title>High frequency of phylogenetically diverse reductive dehalogenase-homologous genes in deep subseafloor sedimentary metagenomes.</title>
        <authorList>
            <person name="Kawai M."/>
            <person name="Futagami T."/>
            <person name="Toyoda A."/>
            <person name="Takaki Y."/>
            <person name="Nishi S."/>
            <person name="Hori S."/>
            <person name="Arai W."/>
            <person name="Tsubouchi T."/>
            <person name="Morono Y."/>
            <person name="Uchiyama I."/>
            <person name="Ito T."/>
            <person name="Fujiyama A."/>
            <person name="Inagaki F."/>
            <person name="Takami H."/>
        </authorList>
    </citation>
    <scope>NUCLEOTIDE SEQUENCE</scope>
    <source>
        <strain evidence="1">Expedition CK06-06</strain>
    </source>
</reference>
<protein>
    <submittedName>
        <fullName evidence="1">Uncharacterized protein</fullName>
    </submittedName>
</protein>
<proteinExistence type="predicted"/>
<accession>X1PUS2</accession>
<name>X1PUS2_9ZZZZ</name>
<dbReference type="AlphaFoldDB" id="X1PUS2"/>
<gene>
    <name evidence="1" type="ORF">S06H3_49362</name>
</gene>